<reference evidence="6 7" key="1">
    <citation type="submission" date="2017-02" db="EMBL/GenBank/DDBJ databases">
        <title>Complete genome sequence of the cold-active Pseudoalteromonas aliena strain EH1 isolated from Arctic seawater.</title>
        <authorList>
            <person name="Kim E."/>
            <person name="Heo E."/>
            <person name="Kim H."/>
            <person name="Kim D."/>
        </authorList>
    </citation>
    <scope>NUCLEOTIDE SEQUENCE [LARGE SCALE GENOMIC DNA]</scope>
    <source>
        <strain evidence="6 7">EH1</strain>
    </source>
</reference>
<keyword evidence="4 5" id="KW-0472">Membrane</keyword>
<evidence type="ECO:0000256" key="1">
    <source>
        <dbReference type="ARBA" id="ARBA00004141"/>
    </source>
</evidence>
<dbReference type="PANTHER" id="PTHR43424:SF1">
    <property type="entry name" value="LOCUS PUTATIVE PROTEIN 1-RELATED"/>
    <property type="match status" value="1"/>
</dbReference>
<dbReference type="InterPro" id="IPR002797">
    <property type="entry name" value="Polysacc_synth"/>
</dbReference>
<accession>A0A1Q2GW79</accession>
<dbReference type="Proteomes" id="UP000188243">
    <property type="component" value="Chromosome"/>
</dbReference>
<evidence type="ECO:0000313" key="7">
    <source>
        <dbReference type="Proteomes" id="UP000188243"/>
    </source>
</evidence>
<dbReference type="AlphaFoldDB" id="A0A1Q2GW79"/>
<evidence type="ECO:0000256" key="3">
    <source>
        <dbReference type="ARBA" id="ARBA00022989"/>
    </source>
</evidence>
<feature type="transmembrane region" description="Helical" evidence="5">
    <location>
        <begin position="381"/>
        <end position="401"/>
    </location>
</feature>
<dbReference type="STRING" id="247523.B0W48_06085"/>
<comment type="subcellular location">
    <subcellularLocation>
        <location evidence="1">Membrane</location>
        <topology evidence="1">Multi-pass membrane protein</topology>
    </subcellularLocation>
</comment>
<feature type="transmembrane region" description="Helical" evidence="5">
    <location>
        <begin position="170"/>
        <end position="189"/>
    </location>
</feature>
<protein>
    <submittedName>
        <fullName evidence="6">Uncharacterized protein</fullName>
    </submittedName>
</protein>
<dbReference type="RefSeq" id="WP_077536090.1">
    <property type="nucleotide sequence ID" value="NZ_CP019628.1"/>
</dbReference>
<evidence type="ECO:0000313" key="6">
    <source>
        <dbReference type="EMBL" id="AQP99408.1"/>
    </source>
</evidence>
<feature type="transmembrane region" description="Helical" evidence="5">
    <location>
        <begin position="12"/>
        <end position="31"/>
    </location>
</feature>
<feature type="transmembrane region" description="Helical" evidence="5">
    <location>
        <begin position="355"/>
        <end position="375"/>
    </location>
</feature>
<dbReference type="EMBL" id="CP019628">
    <property type="protein sequence ID" value="AQP99408.1"/>
    <property type="molecule type" value="Genomic_DNA"/>
</dbReference>
<dbReference type="CDD" id="cd13128">
    <property type="entry name" value="MATE_Wzx_like"/>
    <property type="match status" value="1"/>
</dbReference>
<dbReference type="PANTHER" id="PTHR43424">
    <property type="entry name" value="LOCUS PUTATIVE PROTEIN 1-RELATED"/>
    <property type="match status" value="1"/>
</dbReference>
<feature type="transmembrane region" description="Helical" evidence="5">
    <location>
        <begin position="289"/>
        <end position="316"/>
    </location>
</feature>
<evidence type="ECO:0000256" key="5">
    <source>
        <dbReference type="SAM" id="Phobius"/>
    </source>
</evidence>
<feature type="transmembrane region" description="Helical" evidence="5">
    <location>
        <begin position="111"/>
        <end position="134"/>
    </location>
</feature>
<sequence>MSTSSGIKNSVLLIVEKCILLCLSFLNSVLLARIAGPNIFGQYAYILSIAGLFLPLSVMGLNNIVTKYVVENPHNAHYYLKSALIVRLCGALISIALGLLLILILNTENNANILLLIVLQSFSAFYVIEFFFLAKQQVHILLKIRLIILLALNSLKCIVILNGSSLSLLIILQGLEYVFIGASYILVYVKEKHHQHIKRNTSRRSYIALAQKGKWLLFSGVAATIYLKIDQIMLANLVDTRAVAYYAAAAKLSEMWYVFPVLIANAFSAQLSQLKFNNDLKYHLMLQQLIATLTLSALILSIITYFIAPSLIALIYGSEYSSSATILSIHIFASIFIFQRAILSKWLIIENLYKYSLVSSLFGAVTNIALNAILIPQYAGVGAAWATVISYMVASYGFLFFHSKTKRYAQILHLAVLNFPTLLKPFIKQLRLVKK</sequence>
<dbReference type="InterPro" id="IPR052556">
    <property type="entry name" value="PolySynth_Transporter"/>
</dbReference>
<evidence type="ECO:0000256" key="4">
    <source>
        <dbReference type="ARBA" id="ARBA00023136"/>
    </source>
</evidence>
<feature type="transmembrane region" description="Helical" evidence="5">
    <location>
        <begin position="215"/>
        <end position="238"/>
    </location>
</feature>
<dbReference type="GO" id="GO:0016020">
    <property type="term" value="C:membrane"/>
    <property type="evidence" value="ECO:0007669"/>
    <property type="project" value="UniProtKB-SubCell"/>
</dbReference>
<proteinExistence type="predicted"/>
<feature type="transmembrane region" description="Helical" evidence="5">
    <location>
        <begin position="84"/>
        <end position="105"/>
    </location>
</feature>
<feature type="transmembrane region" description="Helical" evidence="5">
    <location>
        <begin position="146"/>
        <end position="164"/>
    </location>
</feature>
<gene>
    <name evidence="6" type="ORF">B0W48_06085</name>
</gene>
<keyword evidence="3 5" id="KW-1133">Transmembrane helix</keyword>
<dbReference type="Pfam" id="PF01943">
    <property type="entry name" value="Polysacc_synt"/>
    <property type="match status" value="1"/>
</dbReference>
<keyword evidence="2 5" id="KW-0812">Transmembrane</keyword>
<evidence type="ECO:0000256" key="2">
    <source>
        <dbReference type="ARBA" id="ARBA00022692"/>
    </source>
</evidence>
<feature type="transmembrane region" description="Helical" evidence="5">
    <location>
        <begin position="244"/>
        <end position="268"/>
    </location>
</feature>
<dbReference type="KEGG" id="paln:B0W48_06085"/>
<name>A0A1Q2GW79_9GAMM</name>
<feature type="transmembrane region" description="Helical" evidence="5">
    <location>
        <begin position="322"/>
        <end position="343"/>
    </location>
</feature>
<organism evidence="6 7">
    <name type="scientific">Pseudoalteromonas aliena</name>
    <dbReference type="NCBI Taxonomy" id="247523"/>
    <lineage>
        <taxon>Bacteria</taxon>
        <taxon>Pseudomonadati</taxon>
        <taxon>Pseudomonadota</taxon>
        <taxon>Gammaproteobacteria</taxon>
        <taxon>Alteromonadales</taxon>
        <taxon>Pseudoalteromonadaceae</taxon>
        <taxon>Pseudoalteromonas</taxon>
    </lineage>
</organism>
<feature type="transmembrane region" description="Helical" evidence="5">
    <location>
        <begin position="43"/>
        <end position="64"/>
    </location>
</feature>